<dbReference type="Gene3D" id="2.60.40.10">
    <property type="entry name" value="Immunoglobulins"/>
    <property type="match status" value="1"/>
</dbReference>
<organism evidence="20 21">
    <name type="scientific">Fistulina hepatica ATCC 64428</name>
    <dbReference type="NCBI Taxonomy" id="1128425"/>
    <lineage>
        <taxon>Eukaryota</taxon>
        <taxon>Fungi</taxon>
        <taxon>Dikarya</taxon>
        <taxon>Basidiomycota</taxon>
        <taxon>Agaricomycotina</taxon>
        <taxon>Agaricomycetes</taxon>
        <taxon>Agaricomycetidae</taxon>
        <taxon>Agaricales</taxon>
        <taxon>Fistulinaceae</taxon>
        <taxon>Fistulina</taxon>
    </lineage>
</organism>
<feature type="signal peptide" evidence="18">
    <location>
        <begin position="1"/>
        <end position="24"/>
    </location>
</feature>
<dbReference type="FunFam" id="3.20.20.300:FF:000002">
    <property type="entry name" value="Probable beta-glucosidase"/>
    <property type="match status" value="1"/>
</dbReference>
<evidence type="ECO:0000256" key="10">
    <source>
        <dbReference type="ARBA" id="ARBA00023277"/>
    </source>
</evidence>
<evidence type="ECO:0000256" key="2">
    <source>
        <dbReference type="ARBA" id="ARBA00004613"/>
    </source>
</evidence>
<gene>
    <name evidence="20" type="ORF">FISHEDRAFT_63414</name>
</gene>
<evidence type="ECO:0000256" key="14">
    <source>
        <dbReference type="ARBA" id="ARBA00039579"/>
    </source>
</evidence>
<dbReference type="InterPro" id="IPR002772">
    <property type="entry name" value="Glyco_hydro_3_C"/>
</dbReference>
<dbReference type="Proteomes" id="UP000054144">
    <property type="component" value="Unassembled WGS sequence"/>
</dbReference>
<evidence type="ECO:0000256" key="9">
    <source>
        <dbReference type="ARBA" id="ARBA00023180"/>
    </source>
</evidence>
<dbReference type="Gene3D" id="3.20.20.300">
    <property type="entry name" value="Glycoside hydrolase, family 3, N-terminal domain"/>
    <property type="match status" value="1"/>
</dbReference>
<feature type="chain" id="PRO_5002316585" description="Probable beta-glucosidase G" evidence="18">
    <location>
        <begin position="25"/>
        <end position="780"/>
    </location>
</feature>
<evidence type="ECO:0000256" key="4">
    <source>
        <dbReference type="ARBA" id="ARBA00005336"/>
    </source>
</evidence>
<keyword evidence="21" id="KW-1185">Reference proteome</keyword>
<dbReference type="InterPro" id="IPR026891">
    <property type="entry name" value="Fn3-like"/>
</dbReference>
<accession>A0A0D7APJ0</accession>
<feature type="domain" description="Fibronectin type III-like" evidence="19">
    <location>
        <begin position="693"/>
        <end position="762"/>
    </location>
</feature>
<keyword evidence="6" id="KW-0964">Secreted</keyword>
<dbReference type="Pfam" id="PF00933">
    <property type="entry name" value="Glyco_hydro_3"/>
    <property type="match status" value="1"/>
</dbReference>
<evidence type="ECO:0000256" key="7">
    <source>
        <dbReference type="ARBA" id="ARBA00022729"/>
    </source>
</evidence>
<dbReference type="GO" id="GO:0009251">
    <property type="term" value="P:glucan catabolic process"/>
    <property type="evidence" value="ECO:0007669"/>
    <property type="project" value="TreeGrafter"/>
</dbReference>
<evidence type="ECO:0000256" key="1">
    <source>
        <dbReference type="ARBA" id="ARBA00000448"/>
    </source>
</evidence>
<dbReference type="Pfam" id="PF01915">
    <property type="entry name" value="Glyco_hydro_3_C"/>
    <property type="match status" value="1"/>
</dbReference>
<keyword evidence="11" id="KW-0326">Glycosidase</keyword>
<evidence type="ECO:0000256" key="17">
    <source>
        <dbReference type="ARBA" id="ARBA00041808"/>
    </source>
</evidence>
<evidence type="ECO:0000256" key="3">
    <source>
        <dbReference type="ARBA" id="ARBA00004987"/>
    </source>
</evidence>
<dbReference type="GO" id="GO:0008422">
    <property type="term" value="F:beta-glucosidase activity"/>
    <property type="evidence" value="ECO:0007669"/>
    <property type="project" value="UniProtKB-EC"/>
</dbReference>
<keyword evidence="8" id="KW-0378">Hydrolase</keyword>
<comment type="function">
    <text evidence="13">Beta-glucosidases are one of a number of cellulolytic enzymes involved in the degradation of cellulosic biomass. Catalyzes the last step releasing glucose from the inhibitory cellobiose.</text>
</comment>
<evidence type="ECO:0000256" key="6">
    <source>
        <dbReference type="ARBA" id="ARBA00022525"/>
    </source>
</evidence>
<dbReference type="GO" id="GO:0005576">
    <property type="term" value="C:extracellular region"/>
    <property type="evidence" value="ECO:0007669"/>
    <property type="project" value="UniProtKB-SubCell"/>
</dbReference>
<evidence type="ECO:0000259" key="19">
    <source>
        <dbReference type="SMART" id="SM01217"/>
    </source>
</evidence>
<comment type="subcellular location">
    <subcellularLocation>
        <location evidence="2">Secreted</location>
    </subcellularLocation>
</comment>
<protein>
    <recommendedName>
        <fullName evidence="14">Probable beta-glucosidase G</fullName>
        <ecNumber evidence="5">3.2.1.21</ecNumber>
    </recommendedName>
    <alternativeName>
        <fullName evidence="15">Beta-D-glucoside glucohydrolase G</fullName>
    </alternativeName>
    <alternativeName>
        <fullName evidence="16">Cellobiase G</fullName>
    </alternativeName>
    <alternativeName>
        <fullName evidence="17">Gentiobiase G</fullName>
    </alternativeName>
</protein>
<dbReference type="InterPro" id="IPR017853">
    <property type="entry name" value="GH"/>
</dbReference>
<evidence type="ECO:0000256" key="13">
    <source>
        <dbReference type="ARBA" id="ARBA00024983"/>
    </source>
</evidence>
<name>A0A0D7APJ0_9AGAR</name>
<dbReference type="Pfam" id="PF14310">
    <property type="entry name" value="Fn3-like"/>
    <property type="match status" value="1"/>
</dbReference>
<comment type="pathway">
    <text evidence="3">Glycan metabolism; cellulose degradation.</text>
</comment>
<dbReference type="InterPro" id="IPR050288">
    <property type="entry name" value="Cellulose_deg_GH3"/>
</dbReference>
<evidence type="ECO:0000256" key="8">
    <source>
        <dbReference type="ARBA" id="ARBA00022801"/>
    </source>
</evidence>
<keyword evidence="9" id="KW-0325">Glycoprotein</keyword>
<comment type="catalytic activity">
    <reaction evidence="1">
        <text>Hydrolysis of terminal, non-reducing beta-D-glucosyl residues with release of beta-D-glucose.</text>
        <dbReference type="EC" id="3.2.1.21"/>
    </reaction>
</comment>
<comment type="similarity">
    <text evidence="4">Belongs to the glycosyl hydrolase 3 family.</text>
</comment>
<proteinExistence type="inferred from homology"/>
<dbReference type="InterPro" id="IPR036881">
    <property type="entry name" value="Glyco_hydro_3_C_sf"/>
</dbReference>
<dbReference type="EMBL" id="KN881627">
    <property type="protein sequence ID" value="KIY53221.1"/>
    <property type="molecule type" value="Genomic_DNA"/>
</dbReference>
<evidence type="ECO:0000256" key="12">
    <source>
        <dbReference type="ARBA" id="ARBA00023326"/>
    </source>
</evidence>
<evidence type="ECO:0000313" key="20">
    <source>
        <dbReference type="EMBL" id="KIY53221.1"/>
    </source>
</evidence>
<dbReference type="OrthoDB" id="416222at2759"/>
<dbReference type="SUPFAM" id="SSF51445">
    <property type="entry name" value="(Trans)glycosidases"/>
    <property type="match status" value="1"/>
</dbReference>
<dbReference type="InterPro" id="IPR036962">
    <property type="entry name" value="Glyco_hydro_3_N_sf"/>
</dbReference>
<evidence type="ECO:0000256" key="18">
    <source>
        <dbReference type="SAM" id="SignalP"/>
    </source>
</evidence>
<evidence type="ECO:0000256" key="5">
    <source>
        <dbReference type="ARBA" id="ARBA00012744"/>
    </source>
</evidence>
<dbReference type="EC" id="3.2.1.21" evidence="5"/>
<keyword evidence="12" id="KW-0624">Polysaccharide degradation</keyword>
<evidence type="ECO:0000313" key="21">
    <source>
        <dbReference type="Proteomes" id="UP000054144"/>
    </source>
</evidence>
<sequence>MQSFALKLAALLFAFTQYLVPRDALETANDTATLYPAPNATGGKAWRIECARAKSLVAKMTLSEKANVISGVPGRCEGVLGGVASLGIPTFCLQDGPAGVRPIHGVSQFPAGLTTAATWDRELIYSRSYAMGAEFFDLGINIALAPVTGGPLGPSNRAGRNWEGWWTDPYATGVASYLSIQGLQDAGVMATAKHFIAYEQETYRDPYNHTEWYSVFPANEQDSISSDLDDKTTHEVYLWSFAEAVRAGAYHVMCSYNRINRTQSCNNAYTLNHLLKTELNFQGAVLSDWGGQHDSVDSALGGLDIAMPGSAYNFSFGNFWGESLVELVKNGMIPEYRVDDAATRVLTTYFASGQDVKPPPKVIFNAVGDMYYYAPNDYRDVRKPGTAKLIRDIGAHGITLLKNTGVLPLQNPERIAVVGTDATDNQVGPNGCGQDSNECPAGNINGTLTICGGSGYAYAPYIATPLDALKLKAQETGAEIGQVLKDRNATASLAELLPTANVTIVFVQAYSTEGRDRANISLDHSADDLIRAAVNQSDNVVVVMHVPGVVDIEAWADNVNVTAIVAAWLPGQESGYSLVDVLYGHVNPSGKLPFTWAHRYSDYYSHFTEGVFVDYRWFDSQHITPRYEFGYGLSYTTFKYSDIRLDRTVWSDISAVQETAEPFEGYDGIKSLYDVLFTVTATITNTGKYIGSEVAQLYISIPEHDQPPRVLRGFDKVKDLEPGWSAVATFPVRCKDVSSWSVERGLWYIADGDFTISVGASSRNLPLSVIWSSYSWPAPH</sequence>
<evidence type="ECO:0000256" key="16">
    <source>
        <dbReference type="ARBA" id="ARBA00041601"/>
    </source>
</evidence>
<dbReference type="InterPro" id="IPR001764">
    <property type="entry name" value="Glyco_hydro_3_N"/>
</dbReference>
<keyword evidence="10" id="KW-0119">Carbohydrate metabolism</keyword>
<dbReference type="PANTHER" id="PTHR42715:SF12">
    <property type="entry name" value="BETA-GLUCOSIDASE G-RELATED"/>
    <property type="match status" value="1"/>
</dbReference>
<evidence type="ECO:0000256" key="11">
    <source>
        <dbReference type="ARBA" id="ARBA00023295"/>
    </source>
</evidence>
<dbReference type="PRINTS" id="PR00133">
    <property type="entry name" value="GLHYDRLASE3"/>
</dbReference>
<dbReference type="AlphaFoldDB" id="A0A0D7APJ0"/>
<dbReference type="Gene3D" id="3.40.50.1700">
    <property type="entry name" value="Glycoside hydrolase family 3 C-terminal domain"/>
    <property type="match status" value="1"/>
</dbReference>
<evidence type="ECO:0000256" key="15">
    <source>
        <dbReference type="ARBA" id="ARBA00041276"/>
    </source>
</evidence>
<dbReference type="SMART" id="SM01217">
    <property type="entry name" value="Fn3_like"/>
    <property type="match status" value="1"/>
</dbReference>
<reference evidence="20 21" key="1">
    <citation type="journal article" date="2015" name="Fungal Genet. Biol.">
        <title>Evolution of novel wood decay mechanisms in Agaricales revealed by the genome sequences of Fistulina hepatica and Cylindrobasidium torrendii.</title>
        <authorList>
            <person name="Floudas D."/>
            <person name="Held B.W."/>
            <person name="Riley R."/>
            <person name="Nagy L.G."/>
            <person name="Koehler G."/>
            <person name="Ransdell A.S."/>
            <person name="Younus H."/>
            <person name="Chow J."/>
            <person name="Chiniquy J."/>
            <person name="Lipzen A."/>
            <person name="Tritt A."/>
            <person name="Sun H."/>
            <person name="Haridas S."/>
            <person name="LaButti K."/>
            <person name="Ohm R.A."/>
            <person name="Kues U."/>
            <person name="Blanchette R.A."/>
            <person name="Grigoriev I.V."/>
            <person name="Minto R.E."/>
            <person name="Hibbett D.S."/>
        </authorList>
    </citation>
    <scope>NUCLEOTIDE SEQUENCE [LARGE SCALE GENOMIC DNA]</scope>
    <source>
        <strain evidence="20 21">ATCC 64428</strain>
    </source>
</reference>
<keyword evidence="7 18" id="KW-0732">Signal</keyword>
<dbReference type="PANTHER" id="PTHR42715">
    <property type="entry name" value="BETA-GLUCOSIDASE"/>
    <property type="match status" value="1"/>
</dbReference>
<dbReference type="InterPro" id="IPR013783">
    <property type="entry name" value="Ig-like_fold"/>
</dbReference>
<dbReference type="SUPFAM" id="SSF52279">
    <property type="entry name" value="Beta-D-glucan exohydrolase, C-terminal domain"/>
    <property type="match status" value="1"/>
</dbReference>